<organism evidence="3 4">
    <name type="scientific">Bailinhaonella thermotolerans</name>
    <dbReference type="NCBI Taxonomy" id="1070861"/>
    <lineage>
        <taxon>Bacteria</taxon>
        <taxon>Bacillati</taxon>
        <taxon>Actinomycetota</taxon>
        <taxon>Actinomycetes</taxon>
        <taxon>Streptosporangiales</taxon>
        <taxon>Streptosporangiaceae</taxon>
        <taxon>Bailinhaonella</taxon>
    </lineage>
</organism>
<dbReference type="RefSeq" id="WP_119924600.1">
    <property type="nucleotide sequence ID" value="NZ_QZEY01000001.1"/>
</dbReference>
<dbReference type="Proteomes" id="UP000265768">
    <property type="component" value="Unassembled WGS sequence"/>
</dbReference>
<dbReference type="InterPro" id="IPR002347">
    <property type="entry name" value="SDR_fam"/>
</dbReference>
<gene>
    <name evidence="3" type="ORF">D5H75_02225</name>
</gene>
<dbReference type="PANTHER" id="PTHR42760">
    <property type="entry name" value="SHORT-CHAIN DEHYDROGENASES/REDUCTASES FAMILY MEMBER"/>
    <property type="match status" value="1"/>
</dbReference>
<dbReference type="GO" id="GO:0016616">
    <property type="term" value="F:oxidoreductase activity, acting on the CH-OH group of donors, NAD or NADP as acceptor"/>
    <property type="evidence" value="ECO:0007669"/>
    <property type="project" value="TreeGrafter"/>
</dbReference>
<dbReference type="PRINTS" id="PR00081">
    <property type="entry name" value="GDHRDH"/>
</dbReference>
<evidence type="ECO:0000313" key="3">
    <source>
        <dbReference type="EMBL" id="RJL35626.1"/>
    </source>
</evidence>
<dbReference type="OrthoDB" id="8959163at2"/>
<evidence type="ECO:0000256" key="1">
    <source>
        <dbReference type="ARBA" id="ARBA00006484"/>
    </source>
</evidence>
<dbReference type="SUPFAM" id="SSF51735">
    <property type="entry name" value="NAD(P)-binding Rossmann-fold domains"/>
    <property type="match status" value="1"/>
</dbReference>
<protein>
    <submittedName>
        <fullName evidence="3">SDR family oxidoreductase</fullName>
    </submittedName>
</protein>
<comment type="similarity">
    <text evidence="1">Belongs to the short-chain dehydrogenases/reductases (SDR) family.</text>
</comment>
<reference evidence="3 4" key="1">
    <citation type="submission" date="2018-09" db="EMBL/GenBank/DDBJ databases">
        <title>YIM 75507 draft genome.</title>
        <authorList>
            <person name="Tang S."/>
            <person name="Feng Y."/>
        </authorList>
    </citation>
    <scope>NUCLEOTIDE SEQUENCE [LARGE SCALE GENOMIC DNA]</scope>
    <source>
        <strain evidence="3 4">YIM 75507</strain>
    </source>
</reference>
<evidence type="ECO:0000313" key="4">
    <source>
        <dbReference type="Proteomes" id="UP000265768"/>
    </source>
</evidence>
<sequence>MIAASAAPRSLQRQRHPTTRARDGVPGQLIEWAIAELGGIDLLVNNVAGTAGPYPGGFLSVSDEDWRHTLDLTLFSAIRATRAALPGLIEREGHIVNIASVNARRPVPHLADISAAKAALVNLGKTLAEEFGPRGVRVNTISPGPVRTAVWTEPGGTGDTLARRAGVSREELLDGLPATLGMSTGRITEPAEVAALVVFLASGKAPNINGSDLVIDGGLRKEL</sequence>
<evidence type="ECO:0000256" key="2">
    <source>
        <dbReference type="SAM" id="MobiDB-lite"/>
    </source>
</evidence>
<comment type="caution">
    <text evidence="3">The sequence shown here is derived from an EMBL/GenBank/DDBJ whole genome shotgun (WGS) entry which is preliminary data.</text>
</comment>
<dbReference type="CDD" id="cd05233">
    <property type="entry name" value="SDR_c"/>
    <property type="match status" value="1"/>
</dbReference>
<dbReference type="EMBL" id="QZEY01000001">
    <property type="protein sequence ID" value="RJL35626.1"/>
    <property type="molecule type" value="Genomic_DNA"/>
</dbReference>
<dbReference type="AlphaFoldDB" id="A0A3A4BC01"/>
<accession>A0A3A4BC01</accession>
<name>A0A3A4BC01_9ACTN</name>
<proteinExistence type="inferred from homology"/>
<dbReference type="PRINTS" id="PR00080">
    <property type="entry name" value="SDRFAMILY"/>
</dbReference>
<dbReference type="Gene3D" id="3.40.50.720">
    <property type="entry name" value="NAD(P)-binding Rossmann-like Domain"/>
    <property type="match status" value="1"/>
</dbReference>
<dbReference type="Pfam" id="PF13561">
    <property type="entry name" value="adh_short_C2"/>
    <property type="match status" value="1"/>
</dbReference>
<dbReference type="InterPro" id="IPR036291">
    <property type="entry name" value="NAD(P)-bd_dom_sf"/>
</dbReference>
<feature type="region of interest" description="Disordered" evidence="2">
    <location>
        <begin position="1"/>
        <end position="22"/>
    </location>
</feature>
<keyword evidence="4" id="KW-1185">Reference proteome</keyword>